<comment type="function">
    <text evidence="12">Catalyzes the oxidation of 5,10-methylenetetrahydrofolate to 5,10-methenyltetrahydrofolate and then the hydrolysis of 5,10-methenyltetrahydrofolate to 10-formyltetrahydrofolate.</text>
</comment>
<keyword evidence="6 12" id="KW-0378">Hydrolase</keyword>
<keyword evidence="16" id="KW-1185">Reference proteome</keyword>
<comment type="caution">
    <text evidence="12">Lacks conserved residue(s) required for the propagation of feature annotation.</text>
</comment>
<comment type="caution">
    <text evidence="15">The sequence shown here is derived from an EMBL/GenBank/DDBJ whole genome shotgun (WGS) entry which is preliminary data.</text>
</comment>
<gene>
    <name evidence="12" type="primary">folD</name>
    <name evidence="15" type="ORF">HDF09_001744</name>
</gene>
<dbReference type="Gene3D" id="3.40.50.720">
    <property type="entry name" value="NAD(P)-binding Rossmann-like Domain"/>
    <property type="match status" value="1"/>
</dbReference>
<evidence type="ECO:0000256" key="10">
    <source>
        <dbReference type="ARBA" id="ARBA00023167"/>
    </source>
</evidence>
<dbReference type="Pfam" id="PF00763">
    <property type="entry name" value="THF_DHG_CYH"/>
    <property type="match status" value="1"/>
</dbReference>
<evidence type="ECO:0000256" key="11">
    <source>
        <dbReference type="ARBA" id="ARBA00023268"/>
    </source>
</evidence>
<comment type="similarity">
    <text evidence="12">Belongs to the tetrahydrofolate dehydrogenase/cyclohydrolase family.</text>
</comment>
<evidence type="ECO:0000256" key="12">
    <source>
        <dbReference type="HAMAP-Rule" id="MF_01576"/>
    </source>
</evidence>
<evidence type="ECO:0000256" key="7">
    <source>
        <dbReference type="ARBA" id="ARBA00022857"/>
    </source>
</evidence>
<keyword evidence="11 12" id="KW-0511">Multifunctional enzyme</keyword>
<dbReference type="AlphaFoldDB" id="A0A7W8IH70"/>
<reference evidence="15" key="1">
    <citation type="submission" date="2020-08" db="EMBL/GenBank/DDBJ databases">
        <title>Genomic Encyclopedia of Type Strains, Phase IV (KMG-V): Genome sequencing to study the core and pangenomes of soil and plant-associated prokaryotes.</title>
        <authorList>
            <person name="Whitman W."/>
        </authorList>
    </citation>
    <scope>NUCLEOTIDE SEQUENCE [LARGE SCALE GENOMIC DNA]</scope>
    <source>
        <strain evidence="15">M8UP27</strain>
    </source>
</reference>
<dbReference type="GO" id="GO:0005829">
    <property type="term" value="C:cytosol"/>
    <property type="evidence" value="ECO:0007669"/>
    <property type="project" value="TreeGrafter"/>
</dbReference>
<feature type="binding site" evidence="12">
    <location>
        <position position="248"/>
    </location>
    <ligand>
        <name>NADP(+)</name>
        <dbReference type="ChEBI" id="CHEBI:58349"/>
    </ligand>
</feature>
<dbReference type="InterPro" id="IPR020630">
    <property type="entry name" value="THF_DH/CycHdrlase_cat_dom"/>
</dbReference>
<evidence type="ECO:0000256" key="6">
    <source>
        <dbReference type="ARBA" id="ARBA00022801"/>
    </source>
</evidence>
<dbReference type="CDD" id="cd01080">
    <property type="entry name" value="NAD_bind_m-THF_DH_Cyclohyd"/>
    <property type="match status" value="1"/>
</dbReference>
<dbReference type="EC" id="1.5.1.5" evidence="12"/>
<evidence type="ECO:0000256" key="1">
    <source>
        <dbReference type="ARBA" id="ARBA00004777"/>
    </source>
</evidence>
<keyword evidence="5 12" id="KW-0658">Purine biosynthesis</keyword>
<dbReference type="InterPro" id="IPR000672">
    <property type="entry name" value="THF_DH/CycHdrlase"/>
</dbReference>
<name>A0A7W8IH70_9BACT</name>
<dbReference type="InterPro" id="IPR046346">
    <property type="entry name" value="Aminoacid_DH-like_N_sf"/>
</dbReference>
<keyword evidence="10 12" id="KW-0486">Methionine biosynthesis</keyword>
<organism evidence="15 16">
    <name type="scientific">Tunturiibacter empetritectus</name>
    <dbReference type="NCBI Taxonomy" id="3069691"/>
    <lineage>
        <taxon>Bacteria</taxon>
        <taxon>Pseudomonadati</taxon>
        <taxon>Acidobacteriota</taxon>
        <taxon>Terriglobia</taxon>
        <taxon>Terriglobales</taxon>
        <taxon>Acidobacteriaceae</taxon>
        <taxon>Tunturiibacter</taxon>
    </lineage>
</organism>
<evidence type="ECO:0000259" key="13">
    <source>
        <dbReference type="Pfam" id="PF00763"/>
    </source>
</evidence>
<keyword evidence="9 12" id="KW-0368">Histidine biosynthesis</keyword>
<dbReference type="Proteomes" id="UP000568106">
    <property type="component" value="Unassembled WGS sequence"/>
</dbReference>
<keyword evidence="7 12" id="KW-0521">NADP</keyword>
<evidence type="ECO:0000256" key="2">
    <source>
        <dbReference type="ARBA" id="ARBA00011738"/>
    </source>
</evidence>
<keyword evidence="4 12" id="KW-0028">Amino-acid biosynthesis</keyword>
<dbReference type="GO" id="GO:0004488">
    <property type="term" value="F:methylenetetrahydrofolate dehydrogenase (NADP+) activity"/>
    <property type="evidence" value="ECO:0007669"/>
    <property type="project" value="UniProtKB-UniRule"/>
</dbReference>
<evidence type="ECO:0000256" key="3">
    <source>
        <dbReference type="ARBA" id="ARBA00022563"/>
    </source>
</evidence>
<dbReference type="UniPathway" id="UPA00193"/>
<dbReference type="SUPFAM" id="SSF53223">
    <property type="entry name" value="Aminoacid dehydrogenase-like, N-terminal domain"/>
    <property type="match status" value="1"/>
</dbReference>
<dbReference type="PANTHER" id="PTHR48099:SF5">
    <property type="entry name" value="C-1-TETRAHYDROFOLATE SYNTHASE, CYTOPLASMIC"/>
    <property type="match status" value="1"/>
</dbReference>
<dbReference type="Pfam" id="PF02882">
    <property type="entry name" value="THF_DHG_CYH_C"/>
    <property type="match status" value="1"/>
</dbReference>
<dbReference type="FunFam" id="3.40.50.10860:FF:000005">
    <property type="entry name" value="C-1-tetrahydrofolate synthase, cytoplasmic, putative"/>
    <property type="match status" value="1"/>
</dbReference>
<protein>
    <recommendedName>
        <fullName evidence="12">Bifunctional protein FolD</fullName>
    </recommendedName>
    <domain>
        <recommendedName>
            <fullName evidence="12">Methylenetetrahydrofolate dehydrogenase</fullName>
            <ecNumber evidence="12">1.5.1.5</ecNumber>
        </recommendedName>
    </domain>
    <domain>
        <recommendedName>
            <fullName evidence="12">Methenyltetrahydrofolate cyclohydrolase</fullName>
            <ecNumber evidence="12">3.5.4.9</ecNumber>
        </recommendedName>
    </domain>
</protein>
<sequence length="308" mass="33537">MTATPMLGKPVADAIVTKVKADVVDLKERYGMTPQLRVIQVGRDAASEVYLQNKIKSFAKIGIAVKPHTFDSTVSVAELEDTISALSEDKSVHGIMIGLPLPTHIENSTGAARGKFDIFDRIHQFKDVDGVSRHSTAELYRGQLERLTFLPSTALAVSRMLKFYGVETTGKRVVVAGRNDITGKPIHHMLGGRMGNATVSWCHRFTPKETHDDLTRAADIVITCVGSPRYQLKADVLRRGSTVIDVGTRVDKDGNLIGDVDFDGVKHVAAFLTPVPRGVGPVTVASLMENVVRATRFCAGEDVRGYQL</sequence>
<evidence type="ECO:0000313" key="16">
    <source>
        <dbReference type="Proteomes" id="UP000568106"/>
    </source>
</evidence>
<feature type="domain" description="Tetrahydrofolate dehydrogenase/cyclohydrolase catalytic" evidence="13">
    <location>
        <begin position="7"/>
        <end position="129"/>
    </location>
</feature>
<dbReference type="EMBL" id="JACHDY010000002">
    <property type="protein sequence ID" value="MBB5317075.1"/>
    <property type="molecule type" value="Genomic_DNA"/>
</dbReference>
<feature type="domain" description="Tetrahydrofolate dehydrogenase/cyclohydrolase NAD(P)-binding" evidence="14">
    <location>
        <begin position="151"/>
        <end position="295"/>
    </location>
</feature>
<dbReference type="Gene3D" id="3.40.50.10860">
    <property type="entry name" value="Leucine Dehydrogenase, chain A, domain 1"/>
    <property type="match status" value="1"/>
</dbReference>
<evidence type="ECO:0000256" key="4">
    <source>
        <dbReference type="ARBA" id="ARBA00022605"/>
    </source>
</evidence>
<comment type="catalytic activity">
    <reaction evidence="12">
        <text>(6R)-5,10-methenyltetrahydrofolate + H2O = (6R)-10-formyltetrahydrofolate + H(+)</text>
        <dbReference type="Rhea" id="RHEA:23700"/>
        <dbReference type="ChEBI" id="CHEBI:15377"/>
        <dbReference type="ChEBI" id="CHEBI:15378"/>
        <dbReference type="ChEBI" id="CHEBI:57455"/>
        <dbReference type="ChEBI" id="CHEBI:195366"/>
        <dbReference type="EC" id="3.5.4.9"/>
    </reaction>
</comment>
<evidence type="ECO:0000259" key="14">
    <source>
        <dbReference type="Pfam" id="PF02882"/>
    </source>
</evidence>
<accession>A0A7W8IH70</accession>
<dbReference type="EC" id="3.5.4.9" evidence="12"/>
<dbReference type="GO" id="GO:0000105">
    <property type="term" value="P:L-histidine biosynthetic process"/>
    <property type="evidence" value="ECO:0007669"/>
    <property type="project" value="UniProtKB-KW"/>
</dbReference>
<dbReference type="HAMAP" id="MF_01576">
    <property type="entry name" value="THF_DHG_CYH"/>
    <property type="match status" value="1"/>
</dbReference>
<dbReference type="PRINTS" id="PR00085">
    <property type="entry name" value="THFDHDRGNASE"/>
</dbReference>
<evidence type="ECO:0000256" key="5">
    <source>
        <dbReference type="ARBA" id="ARBA00022755"/>
    </source>
</evidence>
<comment type="pathway">
    <text evidence="1 12">One-carbon metabolism; tetrahydrofolate interconversion.</text>
</comment>
<dbReference type="GO" id="GO:0035999">
    <property type="term" value="P:tetrahydrofolate interconversion"/>
    <property type="evidence" value="ECO:0007669"/>
    <property type="project" value="UniProtKB-UniRule"/>
</dbReference>
<comment type="subunit">
    <text evidence="2 12">Homodimer.</text>
</comment>
<evidence type="ECO:0000256" key="9">
    <source>
        <dbReference type="ARBA" id="ARBA00023102"/>
    </source>
</evidence>
<evidence type="ECO:0000313" key="15">
    <source>
        <dbReference type="EMBL" id="MBB5317075.1"/>
    </source>
</evidence>
<evidence type="ECO:0000256" key="8">
    <source>
        <dbReference type="ARBA" id="ARBA00023002"/>
    </source>
</evidence>
<dbReference type="GO" id="GO:0004477">
    <property type="term" value="F:methenyltetrahydrofolate cyclohydrolase activity"/>
    <property type="evidence" value="ECO:0007669"/>
    <property type="project" value="UniProtKB-UniRule"/>
</dbReference>
<proteinExistence type="inferred from homology"/>
<dbReference type="PANTHER" id="PTHR48099">
    <property type="entry name" value="C-1-TETRAHYDROFOLATE SYNTHASE, CYTOPLASMIC-RELATED"/>
    <property type="match status" value="1"/>
</dbReference>
<comment type="catalytic activity">
    <reaction evidence="12">
        <text>(6R)-5,10-methylene-5,6,7,8-tetrahydrofolate + NADP(+) = (6R)-5,10-methenyltetrahydrofolate + NADPH</text>
        <dbReference type="Rhea" id="RHEA:22812"/>
        <dbReference type="ChEBI" id="CHEBI:15636"/>
        <dbReference type="ChEBI" id="CHEBI:57455"/>
        <dbReference type="ChEBI" id="CHEBI:57783"/>
        <dbReference type="ChEBI" id="CHEBI:58349"/>
        <dbReference type="EC" id="1.5.1.5"/>
    </reaction>
</comment>
<dbReference type="SUPFAM" id="SSF51735">
    <property type="entry name" value="NAD(P)-binding Rossmann-fold domains"/>
    <property type="match status" value="1"/>
</dbReference>
<keyword evidence="3 12" id="KW-0554">One-carbon metabolism</keyword>
<dbReference type="GO" id="GO:0009086">
    <property type="term" value="P:methionine biosynthetic process"/>
    <property type="evidence" value="ECO:0007669"/>
    <property type="project" value="UniProtKB-KW"/>
</dbReference>
<dbReference type="GO" id="GO:0006164">
    <property type="term" value="P:purine nucleotide biosynthetic process"/>
    <property type="evidence" value="ECO:0007669"/>
    <property type="project" value="UniProtKB-KW"/>
</dbReference>
<dbReference type="InterPro" id="IPR036291">
    <property type="entry name" value="NAD(P)-bd_dom_sf"/>
</dbReference>
<dbReference type="InterPro" id="IPR020631">
    <property type="entry name" value="THF_DH/CycHdrlase_NAD-bd_dom"/>
</dbReference>
<keyword evidence="8 12" id="KW-0560">Oxidoreductase</keyword>